<dbReference type="SMART" id="SM00365">
    <property type="entry name" value="LRR_SD22"/>
    <property type="match status" value="5"/>
</dbReference>
<proteinExistence type="predicted"/>
<dbReference type="Pfam" id="PF13855">
    <property type="entry name" value="LRR_8"/>
    <property type="match status" value="1"/>
</dbReference>
<keyword evidence="9" id="KW-0966">Cell projection</keyword>
<feature type="compositionally biased region" description="Acidic residues" evidence="11">
    <location>
        <begin position="322"/>
        <end position="333"/>
    </location>
</feature>
<evidence type="ECO:0000256" key="5">
    <source>
        <dbReference type="ARBA" id="ARBA00022846"/>
    </source>
</evidence>
<evidence type="ECO:0000256" key="3">
    <source>
        <dbReference type="ARBA" id="ARBA00022614"/>
    </source>
</evidence>
<dbReference type="InterPro" id="IPR050576">
    <property type="entry name" value="Cilia_flagella_integrity"/>
</dbReference>
<keyword evidence="13" id="KW-1185">Reference proteome</keyword>
<dbReference type="InterPro" id="IPR001611">
    <property type="entry name" value="Leu-rich_rpt"/>
</dbReference>
<feature type="region of interest" description="Disordered" evidence="11">
    <location>
        <begin position="305"/>
        <end position="333"/>
    </location>
</feature>
<organism evidence="12 13">
    <name type="scientific">Triplophysa tibetana</name>
    <dbReference type="NCBI Taxonomy" id="1572043"/>
    <lineage>
        <taxon>Eukaryota</taxon>
        <taxon>Metazoa</taxon>
        <taxon>Chordata</taxon>
        <taxon>Craniata</taxon>
        <taxon>Vertebrata</taxon>
        <taxon>Euteleostomi</taxon>
        <taxon>Actinopterygii</taxon>
        <taxon>Neopterygii</taxon>
        <taxon>Teleostei</taxon>
        <taxon>Ostariophysi</taxon>
        <taxon>Cypriniformes</taxon>
        <taxon>Nemacheilidae</taxon>
        <taxon>Triplophysa</taxon>
    </lineage>
</organism>
<dbReference type="EMBL" id="SOYY01000020">
    <property type="protein sequence ID" value="KAA0707020.1"/>
    <property type="molecule type" value="Genomic_DNA"/>
</dbReference>
<feature type="compositionally biased region" description="Basic and acidic residues" evidence="11">
    <location>
        <begin position="305"/>
        <end position="321"/>
    </location>
</feature>
<evidence type="ECO:0000256" key="1">
    <source>
        <dbReference type="ARBA" id="ARBA00004611"/>
    </source>
</evidence>
<evidence type="ECO:0000256" key="10">
    <source>
        <dbReference type="ARBA" id="ARBA00071477"/>
    </source>
</evidence>
<sequence length="333" mass="37592">MSDFDEDEVVKADSETEYDEQESEVGHDEEGIPEQDYQIEPCPLNQDMVAKCLSLLCHTGNSLSHAYVRLDLNSKGLTDLVLLSSFIHLRYIDISSNHLSDLSPLAGLTHLLWVKGDSNLIQQFEGQWFDQLGFLQWLSLASNRLCDVKGLKATALETLNLIGNGIQTMHGLECNNLTNLVTLELRGNCLETTDGIYLPNLRHLHLAKNNIKRLEGLERLEQLNTLNLRDNQLESLDGINSSLKCLQYLNIRGNLISSQRALQALFSVEKSLSVLVVLDNPLAKTDDYRLYLISHLSQLERLDKDPITADEKSEAQEKLKEFEDESALDQEDN</sequence>
<evidence type="ECO:0000256" key="8">
    <source>
        <dbReference type="ARBA" id="ARBA00023212"/>
    </source>
</evidence>
<keyword evidence="4" id="KW-0677">Repeat</keyword>
<comment type="caution">
    <text evidence="12">The sequence shown here is derived from an EMBL/GenBank/DDBJ whole genome shotgun (WGS) entry which is preliminary data.</text>
</comment>
<dbReference type="Pfam" id="PF14580">
    <property type="entry name" value="LRR_9"/>
    <property type="match status" value="1"/>
</dbReference>
<name>A0A5A9NB88_9TELE</name>
<keyword evidence="5" id="KW-0282">Flagellum</keyword>
<dbReference type="SMART" id="SM00369">
    <property type="entry name" value="LRR_TYP"/>
    <property type="match status" value="4"/>
</dbReference>
<keyword evidence="7" id="KW-0969">Cilium</keyword>
<evidence type="ECO:0000256" key="2">
    <source>
        <dbReference type="ARBA" id="ARBA00022490"/>
    </source>
</evidence>
<comment type="subcellular location">
    <subcellularLocation>
        <location evidence="1">Cytoplasm</location>
        <location evidence="1">Cytoskeleton</location>
        <location evidence="1">Flagellum axoneme</location>
    </subcellularLocation>
</comment>
<dbReference type="AlphaFoldDB" id="A0A5A9NB88"/>
<keyword evidence="6" id="KW-0175">Coiled coil</keyword>
<feature type="region of interest" description="Disordered" evidence="11">
    <location>
        <begin position="1"/>
        <end position="33"/>
    </location>
</feature>
<evidence type="ECO:0000256" key="11">
    <source>
        <dbReference type="SAM" id="MobiDB-lite"/>
    </source>
</evidence>
<keyword evidence="8" id="KW-0206">Cytoskeleton</keyword>
<dbReference type="Proteomes" id="UP000324632">
    <property type="component" value="Chromosome 20"/>
</dbReference>
<evidence type="ECO:0000256" key="9">
    <source>
        <dbReference type="ARBA" id="ARBA00023273"/>
    </source>
</evidence>
<evidence type="ECO:0000313" key="12">
    <source>
        <dbReference type="EMBL" id="KAA0707020.1"/>
    </source>
</evidence>
<dbReference type="PANTHER" id="PTHR45973">
    <property type="entry name" value="PROTEIN PHOSPHATASE 1 REGULATORY SUBUNIT SDS22-RELATED"/>
    <property type="match status" value="1"/>
</dbReference>
<dbReference type="SUPFAM" id="SSF52058">
    <property type="entry name" value="L domain-like"/>
    <property type="match status" value="1"/>
</dbReference>
<dbReference type="PANTHER" id="PTHR45973:SF36">
    <property type="entry name" value="CENTRIOLIN"/>
    <property type="match status" value="1"/>
</dbReference>
<keyword evidence="2" id="KW-0963">Cytoplasm</keyword>
<protein>
    <recommendedName>
        <fullName evidence="10">Leucine-rich repeat-containing protein 23</fullName>
    </recommendedName>
</protein>
<dbReference type="InterPro" id="IPR003591">
    <property type="entry name" value="Leu-rich_rpt_typical-subtyp"/>
</dbReference>
<reference evidence="12 13" key="1">
    <citation type="journal article" date="2019" name="Mol. Ecol. Resour.">
        <title>Chromosome-level genome assembly of Triplophysa tibetana, a fish adapted to the harsh high-altitude environment of the Tibetan Plateau.</title>
        <authorList>
            <person name="Yang X."/>
            <person name="Liu H."/>
            <person name="Ma Z."/>
            <person name="Zou Y."/>
            <person name="Zou M."/>
            <person name="Mao Y."/>
            <person name="Li X."/>
            <person name="Wang H."/>
            <person name="Chen T."/>
            <person name="Wang W."/>
            <person name="Yang R."/>
        </authorList>
    </citation>
    <scope>NUCLEOTIDE SEQUENCE [LARGE SCALE GENOMIC DNA]</scope>
    <source>
        <strain evidence="12">TTIB1903HZAU</strain>
        <tissue evidence="12">Muscle</tissue>
    </source>
</reference>
<evidence type="ECO:0000256" key="6">
    <source>
        <dbReference type="ARBA" id="ARBA00023054"/>
    </source>
</evidence>
<dbReference type="InterPro" id="IPR032675">
    <property type="entry name" value="LRR_dom_sf"/>
</dbReference>
<evidence type="ECO:0000256" key="7">
    <source>
        <dbReference type="ARBA" id="ARBA00023069"/>
    </source>
</evidence>
<dbReference type="Gene3D" id="3.80.10.10">
    <property type="entry name" value="Ribonuclease Inhibitor"/>
    <property type="match status" value="2"/>
</dbReference>
<gene>
    <name evidence="12" type="ORF">E1301_Tti002340</name>
</gene>
<dbReference type="FunFam" id="3.80.10.10:FF:001051">
    <property type="entry name" value="Leucine-rich repeat-containing 23"/>
    <property type="match status" value="1"/>
</dbReference>
<evidence type="ECO:0000256" key="4">
    <source>
        <dbReference type="ARBA" id="ARBA00022737"/>
    </source>
</evidence>
<accession>A0A5A9NB88</accession>
<evidence type="ECO:0000313" key="13">
    <source>
        <dbReference type="Proteomes" id="UP000324632"/>
    </source>
</evidence>
<keyword evidence="3" id="KW-0433">Leucine-rich repeat</keyword>
<dbReference type="PROSITE" id="PS51450">
    <property type="entry name" value="LRR"/>
    <property type="match status" value="3"/>
</dbReference>